<organism evidence="3 4">
    <name type="scientific">Phytophthora sojae (strain P6497)</name>
    <name type="common">Soybean stem and root rot agent</name>
    <name type="synonym">Phytophthora megasperma f. sp. glycines</name>
    <dbReference type="NCBI Taxonomy" id="1094619"/>
    <lineage>
        <taxon>Eukaryota</taxon>
        <taxon>Sar</taxon>
        <taxon>Stramenopiles</taxon>
        <taxon>Oomycota</taxon>
        <taxon>Peronosporomycetes</taxon>
        <taxon>Peronosporales</taxon>
        <taxon>Peronosporaceae</taxon>
        <taxon>Phytophthora</taxon>
    </lineage>
</organism>
<dbReference type="GeneID" id="20648929"/>
<gene>
    <name evidence="3" type="ORF">PHYSODRAFT_347973</name>
</gene>
<evidence type="ECO:0000313" key="4">
    <source>
        <dbReference type="Proteomes" id="UP000002640"/>
    </source>
</evidence>
<dbReference type="RefSeq" id="XP_009535585.1">
    <property type="nucleotide sequence ID" value="XM_009537290.1"/>
</dbReference>
<dbReference type="SMR" id="G5A6J7"/>
<sequence>MAEDLEFLEEMSFFLERQVLTPRSSLRDGELDQLRGTEEHIPVWKTFSLPAPVDSSGSENDKGTSSDSSSPKKNKRQRDGSCDVRRRKYRQRLKDEREELRQEAAELSKQVQEFMLEKQGANTTERTDLVLCDSFWKRVAIQQREHRRCAEKEKTRLSAVVNAQAAYLESLGMTLRECPSWPLSVVATADYNEDPDTLSDRRWLQLKSSDAALYEAFLLETHRSNARMEQVFDECGMDSLPIDSVTSLRQHHPNGEVVFIQQHDRQVFQDVVDPDNTVAAKFRLKKTKLRVESEGIFSGIDVDESGWVRIRPYSDGLMAGALTEACSRIVPTHFIATNAEDVTVKAFQCMIHESLKDDEREFIKLMNKLLRGST</sequence>
<dbReference type="AlphaFoldDB" id="G5A6J7"/>
<dbReference type="KEGG" id="psoj:PHYSODRAFT_347973"/>
<feature type="region of interest" description="Disordered" evidence="2">
    <location>
        <begin position="45"/>
        <end position="85"/>
    </location>
</feature>
<dbReference type="Proteomes" id="UP000002640">
    <property type="component" value="Unassembled WGS sequence"/>
</dbReference>
<keyword evidence="4" id="KW-1185">Reference proteome</keyword>
<evidence type="ECO:0000256" key="2">
    <source>
        <dbReference type="SAM" id="MobiDB-lite"/>
    </source>
</evidence>
<proteinExistence type="predicted"/>
<protein>
    <submittedName>
        <fullName evidence="3">Uncharacterized protein</fullName>
    </submittedName>
</protein>
<keyword evidence="1" id="KW-0175">Coiled coil</keyword>
<name>G5A6J7_PHYSP</name>
<feature type="coiled-coil region" evidence="1">
    <location>
        <begin position="86"/>
        <end position="117"/>
    </location>
</feature>
<evidence type="ECO:0000256" key="1">
    <source>
        <dbReference type="SAM" id="Coils"/>
    </source>
</evidence>
<evidence type="ECO:0000313" key="3">
    <source>
        <dbReference type="EMBL" id="EGZ08952.1"/>
    </source>
</evidence>
<dbReference type="InParanoid" id="G5A6J7"/>
<dbReference type="OMA" id="VGISYAR"/>
<dbReference type="EMBL" id="JH159160">
    <property type="protein sequence ID" value="EGZ08952.1"/>
    <property type="molecule type" value="Genomic_DNA"/>
</dbReference>
<accession>G5A6J7</accession>
<reference evidence="3 4" key="1">
    <citation type="journal article" date="2006" name="Science">
        <title>Phytophthora genome sequences uncover evolutionary origins and mechanisms of pathogenesis.</title>
        <authorList>
            <person name="Tyler B.M."/>
            <person name="Tripathy S."/>
            <person name="Zhang X."/>
            <person name="Dehal P."/>
            <person name="Jiang R.H."/>
            <person name="Aerts A."/>
            <person name="Arredondo F.D."/>
            <person name="Baxter L."/>
            <person name="Bensasson D."/>
            <person name="Beynon J.L."/>
            <person name="Chapman J."/>
            <person name="Damasceno C.M."/>
            <person name="Dorrance A.E."/>
            <person name="Dou D."/>
            <person name="Dickerman A.W."/>
            <person name="Dubchak I.L."/>
            <person name="Garbelotto M."/>
            <person name="Gijzen M."/>
            <person name="Gordon S.G."/>
            <person name="Govers F."/>
            <person name="Grunwald N.J."/>
            <person name="Huang W."/>
            <person name="Ivors K.L."/>
            <person name="Jones R.W."/>
            <person name="Kamoun S."/>
            <person name="Krampis K."/>
            <person name="Lamour K.H."/>
            <person name="Lee M.K."/>
            <person name="McDonald W.H."/>
            <person name="Medina M."/>
            <person name="Meijer H.J."/>
            <person name="Nordberg E.K."/>
            <person name="Maclean D.J."/>
            <person name="Ospina-Giraldo M.D."/>
            <person name="Morris P.F."/>
            <person name="Phuntumart V."/>
            <person name="Putnam N.H."/>
            <person name="Rash S."/>
            <person name="Rose J.K."/>
            <person name="Sakihama Y."/>
            <person name="Salamov A.A."/>
            <person name="Savidor A."/>
            <person name="Scheuring C.F."/>
            <person name="Smith B.M."/>
            <person name="Sobral B.W."/>
            <person name="Terry A."/>
            <person name="Torto-Alalibo T.A."/>
            <person name="Win J."/>
            <person name="Xu Z."/>
            <person name="Zhang H."/>
            <person name="Grigoriev I.V."/>
            <person name="Rokhsar D.S."/>
            <person name="Boore J.L."/>
        </authorList>
    </citation>
    <scope>NUCLEOTIDE SEQUENCE [LARGE SCALE GENOMIC DNA]</scope>
    <source>
        <strain evidence="3 4">P6497</strain>
    </source>
</reference>